<dbReference type="EMBL" id="UIGB01000001">
    <property type="protein sequence ID" value="SUU85050.1"/>
    <property type="molecule type" value="Genomic_DNA"/>
</dbReference>
<dbReference type="InterPro" id="IPR006342">
    <property type="entry name" value="FkbM_mtfrase"/>
</dbReference>
<feature type="domain" description="Methyltransferase FkbM" evidence="1">
    <location>
        <begin position="50"/>
        <end position="207"/>
    </location>
</feature>
<dbReference type="NCBIfam" id="TIGR01444">
    <property type="entry name" value="fkbM_fam"/>
    <property type="match status" value="1"/>
</dbReference>
<keyword evidence="2" id="KW-0808">Transferase</keyword>
<dbReference type="InterPro" id="IPR052514">
    <property type="entry name" value="SAM-dependent_MTase"/>
</dbReference>
<dbReference type="Gene3D" id="3.40.50.150">
    <property type="entry name" value="Vaccinia Virus protein VP39"/>
    <property type="match status" value="1"/>
</dbReference>
<dbReference type="InterPro" id="IPR029063">
    <property type="entry name" value="SAM-dependent_MTases_sf"/>
</dbReference>
<accession>A0A380W7V6</accession>
<sequence>MQVTQATKRAVKDAFPQLWLRWHFSRRPKSAERELLYLHKIIGANSITVDVGANCGLYTRELAKISNRVHAFEPSHEMASLLRRTSASNTVVHEMACSDRAGHTALFIPDGDHGPVYGLASLERHGNTDTPEASCHSRPVRTARLDSMVEDDVAFVKVDVEGHELRVLYGASGLIDRCQPIFLVEAEDRHRDMATSSVFDFFKERAYHGFYLEDDRIHPVEEFDPTRLQNASALLSDGGRKDGRSYVNNFFFFPSRMNGQAILQNAIR</sequence>
<name>A0A380W7V6_AFIFE</name>
<dbReference type="PANTHER" id="PTHR34203">
    <property type="entry name" value="METHYLTRANSFERASE, FKBM FAMILY PROTEIN"/>
    <property type="match status" value="1"/>
</dbReference>
<dbReference type="Proteomes" id="UP000254343">
    <property type="component" value="Unassembled WGS sequence"/>
</dbReference>
<dbReference type="GO" id="GO:0008168">
    <property type="term" value="F:methyltransferase activity"/>
    <property type="evidence" value="ECO:0007669"/>
    <property type="project" value="UniProtKB-KW"/>
</dbReference>
<keyword evidence="2" id="KW-0489">Methyltransferase</keyword>
<dbReference type="Pfam" id="PF05050">
    <property type="entry name" value="Methyltransf_21"/>
    <property type="match status" value="1"/>
</dbReference>
<evidence type="ECO:0000313" key="3">
    <source>
        <dbReference type="Proteomes" id="UP000254343"/>
    </source>
</evidence>
<dbReference type="SUPFAM" id="SSF53335">
    <property type="entry name" value="S-adenosyl-L-methionine-dependent methyltransferases"/>
    <property type="match status" value="1"/>
</dbReference>
<dbReference type="GO" id="GO:0032259">
    <property type="term" value="P:methylation"/>
    <property type="evidence" value="ECO:0007669"/>
    <property type="project" value="UniProtKB-KW"/>
</dbReference>
<organism evidence="2 3">
    <name type="scientific">Afipia felis</name>
    <name type="common">Cat scratch disease bacillus</name>
    <dbReference type="NCBI Taxonomy" id="1035"/>
    <lineage>
        <taxon>Bacteria</taxon>
        <taxon>Pseudomonadati</taxon>
        <taxon>Pseudomonadota</taxon>
        <taxon>Alphaproteobacteria</taxon>
        <taxon>Hyphomicrobiales</taxon>
        <taxon>Nitrobacteraceae</taxon>
        <taxon>Afipia</taxon>
    </lineage>
</organism>
<dbReference type="OrthoDB" id="9814604at2"/>
<dbReference type="RefSeq" id="WP_002715875.1">
    <property type="nucleotide sequence ID" value="NZ_UFSI01000001.1"/>
</dbReference>
<evidence type="ECO:0000313" key="2">
    <source>
        <dbReference type="EMBL" id="SUU85050.1"/>
    </source>
</evidence>
<dbReference type="PANTHER" id="PTHR34203:SF15">
    <property type="entry name" value="SLL1173 PROTEIN"/>
    <property type="match status" value="1"/>
</dbReference>
<protein>
    <submittedName>
        <fullName evidence="2">Methyltransferase, FkbM family</fullName>
    </submittedName>
</protein>
<proteinExistence type="predicted"/>
<dbReference type="AlphaFoldDB" id="A0A380W7V6"/>
<evidence type="ECO:0000259" key="1">
    <source>
        <dbReference type="Pfam" id="PF05050"/>
    </source>
</evidence>
<reference evidence="2 3" key="1">
    <citation type="submission" date="2018-06" db="EMBL/GenBank/DDBJ databases">
        <authorList>
            <consortium name="Pathogen Informatics"/>
            <person name="Doyle S."/>
        </authorList>
    </citation>
    <scope>NUCLEOTIDE SEQUENCE [LARGE SCALE GENOMIC DNA]</scope>
    <source>
        <strain evidence="2 3">NCTC12722</strain>
    </source>
</reference>
<gene>
    <name evidence="2" type="ORF">NCTC12722_02255</name>
</gene>